<keyword evidence="1" id="KW-1133">Transmembrane helix</keyword>
<evidence type="ECO:0000256" key="1">
    <source>
        <dbReference type="SAM" id="Phobius"/>
    </source>
</evidence>
<evidence type="ECO:0000313" key="3">
    <source>
        <dbReference type="EMBL" id="MCP2729665.1"/>
    </source>
</evidence>
<dbReference type="InterPro" id="IPR007621">
    <property type="entry name" value="TPM_dom"/>
</dbReference>
<keyword evidence="1" id="KW-0472">Membrane</keyword>
<dbReference type="PANTHER" id="PTHR30373">
    <property type="entry name" value="UPF0603 PROTEIN YGCG"/>
    <property type="match status" value="1"/>
</dbReference>
<feature type="transmembrane region" description="Helical" evidence="1">
    <location>
        <begin position="208"/>
        <end position="228"/>
    </location>
</feature>
<dbReference type="Proteomes" id="UP001204953">
    <property type="component" value="Unassembled WGS sequence"/>
</dbReference>
<protein>
    <submittedName>
        <fullName evidence="3">TPM domain-containing protein</fullName>
    </submittedName>
</protein>
<feature type="transmembrane region" description="Helical" evidence="1">
    <location>
        <begin position="276"/>
        <end position="294"/>
    </location>
</feature>
<accession>A0AAE3GS13</accession>
<evidence type="ECO:0000259" key="2">
    <source>
        <dbReference type="Pfam" id="PF04536"/>
    </source>
</evidence>
<reference evidence="3" key="1">
    <citation type="submission" date="2022-06" db="EMBL/GenBank/DDBJ databases">
        <title>New cyanobacteria of genus Symplocastrum in benthos of Lake Baikal.</title>
        <authorList>
            <person name="Sorokovikova E."/>
            <person name="Tikhonova I."/>
            <person name="Krasnopeev A."/>
            <person name="Evseev P."/>
            <person name="Gladkikh A."/>
            <person name="Belykh O."/>
        </authorList>
    </citation>
    <scope>NUCLEOTIDE SEQUENCE</scope>
    <source>
        <strain evidence="3">BBK-W-15</strain>
    </source>
</reference>
<comment type="caution">
    <text evidence="3">The sequence shown here is derived from an EMBL/GenBank/DDBJ whole genome shotgun (WGS) entry which is preliminary data.</text>
</comment>
<keyword evidence="4" id="KW-1185">Reference proteome</keyword>
<feature type="transmembrane region" description="Helical" evidence="1">
    <location>
        <begin position="342"/>
        <end position="360"/>
    </location>
</feature>
<feature type="domain" description="TPM" evidence="2">
    <location>
        <begin position="48"/>
        <end position="172"/>
    </location>
</feature>
<dbReference type="Pfam" id="PF04536">
    <property type="entry name" value="TPM_phosphatase"/>
    <property type="match status" value="1"/>
</dbReference>
<keyword evidence="1" id="KW-0812">Transmembrane</keyword>
<dbReference type="EMBL" id="JAMZMM010000133">
    <property type="protein sequence ID" value="MCP2729665.1"/>
    <property type="molecule type" value="Genomic_DNA"/>
</dbReference>
<gene>
    <name evidence="3" type="ORF">NJ959_14525</name>
</gene>
<dbReference type="AlphaFoldDB" id="A0AAE3GS13"/>
<dbReference type="PANTHER" id="PTHR30373:SF2">
    <property type="entry name" value="UPF0603 PROTEIN YGCG"/>
    <property type="match status" value="1"/>
</dbReference>
<evidence type="ECO:0000313" key="4">
    <source>
        <dbReference type="Proteomes" id="UP001204953"/>
    </source>
</evidence>
<organism evidence="3 4">
    <name type="scientific">Limnofasciculus baicalensis BBK-W-15</name>
    <dbReference type="NCBI Taxonomy" id="2699891"/>
    <lineage>
        <taxon>Bacteria</taxon>
        <taxon>Bacillati</taxon>
        <taxon>Cyanobacteriota</taxon>
        <taxon>Cyanophyceae</taxon>
        <taxon>Coleofasciculales</taxon>
        <taxon>Coleofasciculaceae</taxon>
        <taxon>Limnofasciculus</taxon>
        <taxon>Limnofasciculus baicalensis</taxon>
    </lineage>
</organism>
<dbReference type="Gene3D" id="3.10.310.50">
    <property type="match status" value="1"/>
</dbReference>
<name>A0AAE3GS13_9CYAN</name>
<feature type="non-terminal residue" evidence="3">
    <location>
        <position position="493"/>
    </location>
</feature>
<proteinExistence type="predicted"/>
<feature type="transmembrane region" description="Helical" evidence="1">
    <location>
        <begin position="314"/>
        <end position="336"/>
    </location>
</feature>
<sequence>MFGISIFYMFKKTFWLFIITLAIIAFSPGVMALRVEEVPTPRQTGTWVTDMANTLSPETEAKLNQMISELSRQNSCEIMVVTVPETSPYSTPKEFTTTWFNYWTIGQKGLDNGVLFMYSHGDNRIEIETGYGVTDILPDAWVVDLIKQKIRPQFNLGNYDGGTLVGTQELIAVLKTYQPHQSPNSSTTEVPFYGSNIPIITLDKKTTLLLTNTGIILSLISGVGMLLISHKLALISPQGNERIKGLDSHDKPVYYLVCLFLFSISFTAALTVDAGVIAASLAGGMNCILFYRSLNRSSIQVSTSPKLLNSRQIIYWGCSGCFYIPSIIIIIIYINLFVVPGLILALLTGGILYVPLSIIPKKMFDNKRKRRSIRPLHCAKCQQQMKQLDSISLLSHLREPESVAQNLGSVVFEGWECSRCRPKLIAQGINIRAYVVDTNKFSICPNCQELTVTSKEKITLEATELKEGSKLITDTCQCCSYGKVTEKIIPRIS</sequence>